<dbReference type="Pfam" id="PF00668">
    <property type="entry name" value="Condensation"/>
    <property type="match status" value="2"/>
</dbReference>
<dbReference type="InterPro" id="IPR000873">
    <property type="entry name" value="AMP-dep_synth/lig_dom"/>
</dbReference>
<dbReference type="InterPro" id="IPR020845">
    <property type="entry name" value="AMP-binding_CS"/>
</dbReference>
<dbReference type="Gene3D" id="3.30.300.30">
    <property type="match status" value="1"/>
</dbReference>
<dbReference type="SUPFAM" id="SSF52777">
    <property type="entry name" value="CoA-dependent acyltransferases"/>
    <property type="match status" value="3"/>
</dbReference>
<dbReference type="Pfam" id="PF13847">
    <property type="entry name" value="Methyltransf_31"/>
    <property type="match status" value="1"/>
</dbReference>
<feature type="domain" description="Carrier" evidence="7">
    <location>
        <begin position="1060"/>
        <end position="1134"/>
    </location>
</feature>
<dbReference type="GO" id="GO:0008610">
    <property type="term" value="P:lipid biosynthetic process"/>
    <property type="evidence" value="ECO:0007669"/>
    <property type="project" value="UniProtKB-ARBA"/>
</dbReference>
<sequence>MKNFLERDIAGESRQYWMDLLSLPWEQVELPSPYPKQSQFTLKETSFAIEEETALRLLQMGKSSSMSVFVLLLASFQCMLHKYNDHEDIVLSLPILPSNDAQTNDCIINRISIHKGMTFQDLLMQSRDMLTHGYMHQHYPLTHVASLLGKNGENPWPVPILFAMEQLHGEQESLRALLLKYQPNLTVTIARDDPQIQLNVAYNAEQYSAGLIEAYFTAYSYLLRQIVQNSKLNIDELQLLSTEERNRLLYTFNNTDRQYDESQMLHRLFEESAKRVPDRVAIIHDRGSSTYAELDSRSNRLGRLLQNRGVVPGDHVAVVVDRSEEMITAVLAVLKAGGAYVPMEPSLPRSRVEHIVKSLNIRHIITKQVFIPHLSEMIWKLPCLQEIYVVDAMKEHLSSEAIDVQAVSELWDHFSSTGVDRVTRGGFYSSYNGEPFSEEEVEEYVQRVVGLAIPHLHSASRVLEIGCGSGLIAFELAEIAGEVVGMDPSESTLALNREQAERLGLNNTTFLNGFAHELTEKVVEGEFDLILLASTAHFFPGYVYTQDVIRQCLNMLRQGGVLILADLPDLMQKERFRESLEEHRRDHGICERQRTNIDTELYFNESFFRYVMDCNEHLVSFELVRRNPQKIVNELRFRMDVILYKQSIVTETELNRNPSSLTEEPDKRFWSAHHIGLMDEEPVRSTVTSDDRAYVIFTSGSTGVPKGVVVQHRPVINLIDWVNRTYRISEQDRVLFITSLSFDLSVYDIFGLLAAGGSIRVVGETDVRRGDRLLRMLEEEDITLWDSAPAALQLLTPLLEDEHFSLTHSSLRLIFLSGDWIPLNLPNVLQRFFPGVEVIGLGGATEATVWSNYFPIEEVKLEWVSIPYGRPIQNARYYVLDSRLSPCPVHVPGELYIGGDCLASGYTNASLTEERFIQDHFVHTAGAKMYRTGDRARWMPDGNIEFLGRLDHQVKIRGYRVEIAEIQAKMLKHPAIRETIVTDYLGQDGQKQLCAYYVTSQAALRTDDLRDYLAGFLPSYMVPSYFVSLECMPLTENGKVNRRLLPEPVQDGRGQKSYIAPRDEKEETIAAIWSELIGVEQIGIRDNFFHMGGNSMHIIGMHMKLSEHGYKVSTSDLFKYQTIETLAEVIALADEDREPAKISAGQLPIHPNVIYSLSFENDPYKHRFGVKKWIQLPVRLAPETVRDSLRILMNRHDALLLRYRQTENGWVQTIVSPEDEVPVEWSDVSGLDVDDREKLMSSLIENLEENVSLKRGSLFYFHLFDCGEWSEIAYFMHHFTNDLHSMSVFEQEFAMLIQQQTEGSPIKLPAATSTFKEFCEAMLRYVQSEACLKQIDYWKSPVARDYEIPRDRDGQCVGWSYEEVVHSCDFSEGVQLLGHIGRAGLQMNDILTTAFLRMYYRWSGKPTLVLNVFEDGRCLYEKHLDLSRTMGWMATMIPVKFEIDPNASILEQLLQVKEQYTNHPHDNSYWLLRYYHPDPIIRHQIASMPEPQINFNFRGMNSVDISQDNSIVSKKVPYPDVSAFYSDLVRNNFLLFNCAIESNRLTFDWNYSTEVHTAATIDRLTEMFLTELQHIVHAIEERVQ</sequence>
<organism evidence="8 9">
    <name type="scientific">Fontibacillus panacisegetis</name>
    <dbReference type="NCBI Taxonomy" id="670482"/>
    <lineage>
        <taxon>Bacteria</taxon>
        <taxon>Bacillati</taxon>
        <taxon>Bacillota</taxon>
        <taxon>Bacilli</taxon>
        <taxon>Bacillales</taxon>
        <taxon>Paenibacillaceae</taxon>
        <taxon>Fontibacillus</taxon>
    </lineage>
</organism>
<keyword evidence="4" id="KW-0436">Ligase</keyword>
<dbReference type="GO" id="GO:0043041">
    <property type="term" value="P:amino acid activation for nonribosomal peptide biosynthetic process"/>
    <property type="evidence" value="ECO:0007669"/>
    <property type="project" value="TreeGrafter"/>
</dbReference>
<dbReference type="CDD" id="cd02440">
    <property type="entry name" value="AdoMet_MTases"/>
    <property type="match status" value="1"/>
</dbReference>
<dbReference type="RefSeq" id="WP_175471458.1">
    <property type="nucleotide sequence ID" value="NZ_FNBG01000023.1"/>
</dbReference>
<dbReference type="Pfam" id="PF00550">
    <property type="entry name" value="PP-binding"/>
    <property type="match status" value="1"/>
</dbReference>
<dbReference type="SUPFAM" id="SSF53335">
    <property type="entry name" value="S-adenosyl-L-methionine-dependent methyltransferases"/>
    <property type="match status" value="1"/>
</dbReference>
<comment type="cofactor">
    <cofactor evidence="1">
        <name>pantetheine 4'-phosphate</name>
        <dbReference type="ChEBI" id="CHEBI:47942"/>
    </cofactor>
</comment>
<keyword evidence="5" id="KW-0045">Antibiotic biosynthesis</keyword>
<evidence type="ECO:0000256" key="5">
    <source>
        <dbReference type="ARBA" id="ARBA00023194"/>
    </source>
</evidence>
<keyword evidence="6" id="KW-0511">Multifunctional enzyme</keyword>
<dbReference type="SUPFAM" id="SSF56801">
    <property type="entry name" value="Acetyl-CoA synthetase-like"/>
    <property type="match status" value="1"/>
</dbReference>
<dbReference type="Gene3D" id="3.30.559.30">
    <property type="entry name" value="Nonribosomal peptide synthetase, condensation domain"/>
    <property type="match status" value="2"/>
</dbReference>
<dbReference type="GO" id="GO:0005737">
    <property type="term" value="C:cytoplasm"/>
    <property type="evidence" value="ECO:0007669"/>
    <property type="project" value="TreeGrafter"/>
</dbReference>
<dbReference type="Pfam" id="PF13193">
    <property type="entry name" value="AMP-binding_C"/>
    <property type="match status" value="1"/>
</dbReference>
<evidence type="ECO:0000256" key="6">
    <source>
        <dbReference type="ARBA" id="ARBA00023268"/>
    </source>
</evidence>
<dbReference type="InterPro" id="IPR010071">
    <property type="entry name" value="AA_adenyl_dom"/>
</dbReference>
<dbReference type="InterPro" id="IPR042099">
    <property type="entry name" value="ANL_N_sf"/>
</dbReference>
<evidence type="ECO:0000256" key="3">
    <source>
        <dbReference type="ARBA" id="ARBA00006432"/>
    </source>
</evidence>
<evidence type="ECO:0000256" key="4">
    <source>
        <dbReference type="ARBA" id="ARBA00022598"/>
    </source>
</evidence>
<dbReference type="PANTHER" id="PTHR45527">
    <property type="entry name" value="NONRIBOSOMAL PEPTIDE SYNTHETASE"/>
    <property type="match status" value="1"/>
</dbReference>
<comment type="pathway">
    <text evidence="2">Siderophore biosynthesis.</text>
</comment>
<dbReference type="InterPro" id="IPR025714">
    <property type="entry name" value="Methyltranfer_dom"/>
</dbReference>
<dbReference type="Pfam" id="PF00501">
    <property type="entry name" value="AMP-binding"/>
    <property type="match status" value="2"/>
</dbReference>
<dbReference type="InterPro" id="IPR009081">
    <property type="entry name" value="PP-bd_ACP"/>
</dbReference>
<dbReference type="PANTHER" id="PTHR45527:SF10">
    <property type="entry name" value="PYOCHELIN SYNTHASE PCHF"/>
    <property type="match status" value="1"/>
</dbReference>
<reference evidence="8 9" key="1">
    <citation type="submission" date="2016-10" db="EMBL/GenBank/DDBJ databases">
        <authorList>
            <person name="de Groot N.N."/>
        </authorList>
    </citation>
    <scope>NUCLEOTIDE SEQUENCE [LARGE SCALE GENOMIC DNA]</scope>
    <source>
        <strain evidence="8 9">DSM 28129</strain>
    </source>
</reference>
<dbReference type="InterPro" id="IPR025110">
    <property type="entry name" value="AMP-bd_C"/>
</dbReference>
<dbReference type="InterPro" id="IPR036736">
    <property type="entry name" value="ACP-like_sf"/>
</dbReference>
<proteinExistence type="inferred from homology"/>
<keyword evidence="9" id="KW-1185">Reference proteome</keyword>
<dbReference type="GO" id="GO:0044550">
    <property type="term" value="P:secondary metabolite biosynthetic process"/>
    <property type="evidence" value="ECO:0007669"/>
    <property type="project" value="TreeGrafter"/>
</dbReference>
<gene>
    <name evidence="8" type="ORF">SAMN04488542_12320</name>
</gene>
<dbReference type="EMBL" id="FNBG01000023">
    <property type="protein sequence ID" value="SDG01123.1"/>
    <property type="molecule type" value="Genomic_DNA"/>
</dbReference>
<accession>A0A1G7QRL3</accession>
<protein>
    <submittedName>
        <fullName evidence="8">Non-ribosomal peptide synthase domain TIGR01720/amino acid adenylation domain-containing protein</fullName>
    </submittedName>
</protein>
<dbReference type="GO" id="GO:0016874">
    <property type="term" value="F:ligase activity"/>
    <property type="evidence" value="ECO:0007669"/>
    <property type="project" value="UniProtKB-KW"/>
</dbReference>
<dbReference type="NCBIfam" id="TIGR01733">
    <property type="entry name" value="AA-adenyl-dom"/>
    <property type="match status" value="1"/>
</dbReference>
<dbReference type="Gene3D" id="1.10.1200.10">
    <property type="entry name" value="ACP-like"/>
    <property type="match status" value="1"/>
</dbReference>
<evidence type="ECO:0000313" key="9">
    <source>
        <dbReference type="Proteomes" id="UP000198972"/>
    </source>
</evidence>
<dbReference type="Proteomes" id="UP000198972">
    <property type="component" value="Unassembled WGS sequence"/>
</dbReference>
<dbReference type="InterPro" id="IPR001242">
    <property type="entry name" value="Condensation_dom"/>
</dbReference>
<comment type="similarity">
    <text evidence="3">Belongs to the ATP-dependent AMP-binding enzyme family.</text>
</comment>
<dbReference type="InterPro" id="IPR045851">
    <property type="entry name" value="AMP-bd_C_sf"/>
</dbReference>
<dbReference type="PROSITE" id="PS50075">
    <property type="entry name" value="CARRIER"/>
    <property type="match status" value="1"/>
</dbReference>
<evidence type="ECO:0000256" key="2">
    <source>
        <dbReference type="ARBA" id="ARBA00004924"/>
    </source>
</evidence>
<dbReference type="InterPro" id="IPR029063">
    <property type="entry name" value="SAM-dependent_MTases_sf"/>
</dbReference>
<evidence type="ECO:0000313" key="8">
    <source>
        <dbReference type="EMBL" id="SDG01123.1"/>
    </source>
</evidence>
<dbReference type="GO" id="GO:0031177">
    <property type="term" value="F:phosphopantetheine binding"/>
    <property type="evidence" value="ECO:0007669"/>
    <property type="project" value="TreeGrafter"/>
</dbReference>
<evidence type="ECO:0000256" key="1">
    <source>
        <dbReference type="ARBA" id="ARBA00001957"/>
    </source>
</evidence>
<dbReference type="SUPFAM" id="SSF47336">
    <property type="entry name" value="ACP-like"/>
    <property type="match status" value="1"/>
</dbReference>
<dbReference type="GO" id="GO:0017000">
    <property type="term" value="P:antibiotic biosynthetic process"/>
    <property type="evidence" value="ECO:0007669"/>
    <property type="project" value="UniProtKB-KW"/>
</dbReference>
<dbReference type="Gene3D" id="3.30.559.10">
    <property type="entry name" value="Chloramphenicol acetyltransferase-like domain"/>
    <property type="match status" value="1"/>
</dbReference>
<dbReference type="PROSITE" id="PS00455">
    <property type="entry name" value="AMP_BINDING"/>
    <property type="match status" value="1"/>
</dbReference>
<dbReference type="InterPro" id="IPR023213">
    <property type="entry name" value="CAT-like_dom_sf"/>
</dbReference>
<dbReference type="Gene3D" id="3.40.50.150">
    <property type="entry name" value="Vaccinia Virus protein VP39"/>
    <property type="match status" value="1"/>
</dbReference>
<dbReference type="Gene3D" id="3.40.50.12780">
    <property type="entry name" value="N-terminal domain of ligase-like"/>
    <property type="match status" value="2"/>
</dbReference>
<name>A0A1G7QRL3_9BACL</name>
<dbReference type="STRING" id="670482.SAMN04488542_12320"/>
<evidence type="ECO:0000259" key="7">
    <source>
        <dbReference type="PROSITE" id="PS50075"/>
    </source>
</evidence>